<evidence type="ECO:0000313" key="2">
    <source>
        <dbReference type="EMBL" id="GBP04237.1"/>
    </source>
</evidence>
<protein>
    <submittedName>
        <fullName evidence="2">Uncharacterized protein</fullName>
    </submittedName>
</protein>
<comment type="caution">
    <text evidence="2">The sequence shown here is derived from an EMBL/GenBank/DDBJ whole genome shotgun (WGS) entry which is preliminary data.</text>
</comment>
<proteinExistence type="predicted"/>
<gene>
    <name evidence="2" type="ORF">EVAR_71474_1</name>
</gene>
<feature type="region of interest" description="Disordered" evidence="1">
    <location>
        <begin position="98"/>
        <end position="122"/>
    </location>
</feature>
<feature type="compositionally biased region" description="Basic and acidic residues" evidence="1">
    <location>
        <begin position="99"/>
        <end position="109"/>
    </location>
</feature>
<organism evidence="2 3">
    <name type="scientific">Eumeta variegata</name>
    <name type="common">Bagworm moth</name>
    <name type="synonym">Eumeta japonica</name>
    <dbReference type="NCBI Taxonomy" id="151549"/>
    <lineage>
        <taxon>Eukaryota</taxon>
        <taxon>Metazoa</taxon>
        <taxon>Ecdysozoa</taxon>
        <taxon>Arthropoda</taxon>
        <taxon>Hexapoda</taxon>
        <taxon>Insecta</taxon>
        <taxon>Pterygota</taxon>
        <taxon>Neoptera</taxon>
        <taxon>Endopterygota</taxon>
        <taxon>Lepidoptera</taxon>
        <taxon>Glossata</taxon>
        <taxon>Ditrysia</taxon>
        <taxon>Tineoidea</taxon>
        <taxon>Psychidae</taxon>
        <taxon>Oiketicinae</taxon>
        <taxon>Eumeta</taxon>
    </lineage>
</organism>
<reference evidence="2 3" key="1">
    <citation type="journal article" date="2019" name="Commun. Biol.">
        <title>The bagworm genome reveals a unique fibroin gene that provides high tensile strength.</title>
        <authorList>
            <person name="Kono N."/>
            <person name="Nakamura H."/>
            <person name="Ohtoshi R."/>
            <person name="Tomita M."/>
            <person name="Numata K."/>
            <person name="Arakawa K."/>
        </authorList>
    </citation>
    <scope>NUCLEOTIDE SEQUENCE [LARGE SCALE GENOMIC DNA]</scope>
</reference>
<keyword evidence="3" id="KW-1185">Reference proteome</keyword>
<sequence length="122" mass="13531">MGLRPVGPGQCGPAAAHVRRHLRVGGGAIPRRAGGRDARRAVLAEGLREGRRCGRLWRARAYFALPPDTRQRRAFADFDYAPRPDRVKADMYSNLKSSGWRDEDARRGQLSDTENEIYVGGG</sequence>
<accession>A0A4C1SSC6</accession>
<evidence type="ECO:0000256" key="1">
    <source>
        <dbReference type="SAM" id="MobiDB-lite"/>
    </source>
</evidence>
<dbReference type="EMBL" id="BGZK01003746">
    <property type="protein sequence ID" value="GBP04237.1"/>
    <property type="molecule type" value="Genomic_DNA"/>
</dbReference>
<dbReference type="Proteomes" id="UP000299102">
    <property type="component" value="Unassembled WGS sequence"/>
</dbReference>
<evidence type="ECO:0000313" key="3">
    <source>
        <dbReference type="Proteomes" id="UP000299102"/>
    </source>
</evidence>
<dbReference type="AlphaFoldDB" id="A0A4C1SSC6"/>
<name>A0A4C1SSC6_EUMVA</name>